<dbReference type="PROSITE" id="PS50405">
    <property type="entry name" value="GST_CTER"/>
    <property type="match status" value="2"/>
</dbReference>
<dbReference type="CDD" id="cd03058">
    <property type="entry name" value="GST_N_Tau"/>
    <property type="match status" value="2"/>
</dbReference>
<accession>A0AAD9WUH7</accession>
<evidence type="ECO:0000256" key="3">
    <source>
        <dbReference type="ARBA" id="ARBA00022490"/>
    </source>
</evidence>
<dbReference type="GO" id="GO:0004364">
    <property type="term" value="F:glutathione transferase activity"/>
    <property type="evidence" value="ECO:0007669"/>
    <property type="project" value="UniProtKB-EC"/>
</dbReference>
<dbReference type="SUPFAM" id="SSF47616">
    <property type="entry name" value="GST C-terminal domain-like"/>
    <property type="match status" value="2"/>
</dbReference>
<feature type="domain" description="GST C-terminal" evidence="9">
    <location>
        <begin position="88"/>
        <end position="217"/>
    </location>
</feature>
<keyword evidence="11" id="KW-1185">Reference proteome</keyword>
<dbReference type="InterPro" id="IPR004046">
    <property type="entry name" value="GST_C"/>
</dbReference>
<keyword evidence="5" id="KW-0808">Transferase</keyword>
<dbReference type="InterPro" id="IPR010987">
    <property type="entry name" value="Glutathione-S-Trfase_C-like"/>
</dbReference>
<evidence type="ECO:0000256" key="2">
    <source>
        <dbReference type="ARBA" id="ARBA00012452"/>
    </source>
</evidence>
<dbReference type="InterPro" id="IPR040079">
    <property type="entry name" value="Glutathione_S-Trfase"/>
</dbReference>
<dbReference type="Pfam" id="PF02798">
    <property type="entry name" value="GST_N"/>
    <property type="match status" value="2"/>
</dbReference>
<name>A0AAD9WUH7_9ROSI</name>
<dbReference type="EC" id="2.5.1.18" evidence="2"/>
<dbReference type="Pfam" id="PF00043">
    <property type="entry name" value="GST_C"/>
    <property type="match status" value="2"/>
</dbReference>
<comment type="caution">
    <text evidence="10">The sequence shown here is derived from an EMBL/GenBank/DDBJ whole genome shotgun (WGS) entry which is preliminary data.</text>
</comment>
<feature type="domain" description="GST C-terminal" evidence="9">
    <location>
        <begin position="456"/>
        <end position="591"/>
    </location>
</feature>
<dbReference type="InterPro" id="IPR036249">
    <property type="entry name" value="Thioredoxin-like_sf"/>
</dbReference>
<comment type="subcellular location">
    <subcellularLocation>
        <location evidence="1">Cytoplasm</location>
        <location evidence="1">Cytosol</location>
    </subcellularLocation>
</comment>
<evidence type="ECO:0000256" key="6">
    <source>
        <dbReference type="ARBA" id="ARBA00025743"/>
    </source>
</evidence>
<reference evidence="10" key="1">
    <citation type="journal article" date="2023" name="Plant J.">
        <title>Genome sequences and population genomics provide insights into the demographic history, inbreeding, and mutation load of two 'living fossil' tree species of Dipteronia.</title>
        <authorList>
            <person name="Feng Y."/>
            <person name="Comes H.P."/>
            <person name="Chen J."/>
            <person name="Zhu S."/>
            <person name="Lu R."/>
            <person name="Zhang X."/>
            <person name="Li P."/>
            <person name="Qiu J."/>
            <person name="Olsen K.M."/>
            <person name="Qiu Y."/>
        </authorList>
    </citation>
    <scope>NUCLEOTIDE SEQUENCE</scope>
    <source>
        <strain evidence="10">KIB01</strain>
    </source>
</reference>
<evidence type="ECO:0000256" key="1">
    <source>
        <dbReference type="ARBA" id="ARBA00004514"/>
    </source>
</evidence>
<evidence type="ECO:0000256" key="4">
    <source>
        <dbReference type="ARBA" id="ARBA00022575"/>
    </source>
</evidence>
<dbReference type="GO" id="GO:0009407">
    <property type="term" value="P:toxin catabolic process"/>
    <property type="evidence" value="ECO:0007669"/>
    <property type="project" value="UniProtKB-ARBA"/>
</dbReference>
<evidence type="ECO:0000256" key="5">
    <source>
        <dbReference type="ARBA" id="ARBA00022679"/>
    </source>
</evidence>
<protein>
    <recommendedName>
        <fullName evidence="2">glutathione transferase</fullName>
        <ecNumber evidence="2">2.5.1.18</ecNumber>
    </recommendedName>
</protein>
<evidence type="ECO:0000259" key="9">
    <source>
        <dbReference type="PROSITE" id="PS50405"/>
    </source>
</evidence>
<gene>
    <name evidence="10" type="ORF">Ddye_018846</name>
</gene>
<organism evidence="10 11">
    <name type="scientific">Dipteronia dyeriana</name>
    <dbReference type="NCBI Taxonomy" id="168575"/>
    <lineage>
        <taxon>Eukaryota</taxon>
        <taxon>Viridiplantae</taxon>
        <taxon>Streptophyta</taxon>
        <taxon>Embryophyta</taxon>
        <taxon>Tracheophyta</taxon>
        <taxon>Spermatophyta</taxon>
        <taxon>Magnoliopsida</taxon>
        <taxon>eudicotyledons</taxon>
        <taxon>Gunneridae</taxon>
        <taxon>Pentapetalae</taxon>
        <taxon>rosids</taxon>
        <taxon>malvids</taxon>
        <taxon>Sapindales</taxon>
        <taxon>Sapindaceae</taxon>
        <taxon>Hippocastanoideae</taxon>
        <taxon>Acereae</taxon>
        <taxon>Dipteronia</taxon>
    </lineage>
</organism>
<keyword evidence="3" id="KW-0963">Cytoplasm</keyword>
<evidence type="ECO:0000313" key="10">
    <source>
        <dbReference type="EMBL" id="KAK2643651.1"/>
    </source>
</evidence>
<dbReference type="SFLD" id="SFLDG01152">
    <property type="entry name" value="Main.3:_Omega-_and_Tau-like"/>
    <property type="match status" value="2"/>
</dbReference>
<dbReference type="SUPFAM" id="SSF52833">
    <property type="entry name" value="Thioredoxin-like"/>
    <property type="match status" value="2"/>
</dbReference>
<dbReference type="Gene3D" id="1.20.1050.10">
    <property type="match status" value="2"/>
</dbReference>
<dbReference type="CDD" id="cd03185">
    <property type="entry name" value="GST_C_Tau"/>
    <property type="match status" value="2"/>
</dbReference>
<evidence type="ECO:0000256" key="7">
    <source>
        <dbReference type="ARBA" id="ARBA00047960"/>
    </source>
</evidence>
<dbReference type="PANTHER" id="PTHR11260:SF474">
    <property type="entry name" value="GLUTATHIONE TRANSFERASE"/>
    <property type="match status" value="1"/>
</dbReference>
<dbReference type="GO" id="GO:0006749">
    <property type="term" value="P:glutathione metabolic process"/>
    <property type="evidence" value="ECO:0007669"/>
    <property type="project" value="InterPro"/>
</dbReference>
<evidence type="ECO:0000259" key="8">
    <source>
        <dbReference type="PROSITE" id="PS50404"/>
    </source>
</evidence>
<dbReference type="PROSITE" id="PS50404">
    <property type="entry name" value="GST_NTER"/>
    <property type="match status" value="2"/>
</dbReference>
<dbReference type="InterPro" id="IPR045073">
    <property type="entry name" value="Omega/Tau-like"/>
</dbReference>
<dbReference type="EMBL" id="JANJYI010000006">
    <property type="protein sequence ID" value="KAK2643651.1"/>
    <property type="molecule type" value="Genomic_DNA"/>
</dbReference>
<feature type="domain" description="GST N-terminal" evidence="8">
    <location>
        <begin position="372"/>
        <end position="451"/>
    </location>
</feature>
<evidence type="ECO:0000313" key="11">
    <source>
        <dbReference type="Proteomes" id="UP001280121"/>
    </source>
</evidence>
<comment type="catalytic activity">
    <reaction evidence="7">
        <text>RX + glutathione = an S-substituted glutathione + a halide anion + H(+)</text>
        <dbReference type="Rhea" id="RHEA:16437"/>
        <dbReference type="ChEBI" id="CHEBI:15378"/>
        <dbReference type="ChEBI" id="CHEBI:16042"/>
        <dbReference type="ChEBI" id="CHEBI:17792"/>
        <dbReference type="ChEBI" id="CHEBI:57925"/>
        <dbReference type="ChEBI" id="CHEBI:90779"/>
        <dbReference type="EC" id="2.5.1.18"/>
    </reaction>
</comment>
<sequence>MATDVIKVLGFWASPFVFRVEWALKLKGVEFEYIEEDIFNKTNMLLELNPVHKKVPVFVHDQKVIAESFVILEYIDETWKQNPLLPQDPYQRAMARFWARFAEEKLLDAAWTSMWSKGEQKERAEKETIEALEKIEEQLKGKKYFGGDDKIGYLDIAIGWISYWIPIWGEVGSYEILDPKKFPGISAWKTRFLDHPVIRDSLPPRDKMLEYFHKRSQEFYRREPDPHAYVSCLSIMFVVPLEPDPHAYVSPQCLHLALLFPSLVWYSSKCNQQLDFFLPFLPPTRTPLFPLFSFAMELESSNSSSDWKDPILLEKSPLISLVYLPTDKSGNLKTRTRGHLIFIQNKNPTQPNPTQYVCIKQETKTKLRMATDVIKVLGFWASPFVFRVEWALKLKGVEFEYIEEDIFNKTNMLLELNPVHKKVPVFVHDQKVIAESFVILEYIDETWKQNPLLPQDPYQRAMARFWARFAEEKLLDAAWTSLWSKGEQKERAEKETIEALEKIEEQLKGKKYFGGDDKIGYLDIAIGWISYWIPIWGEVGSYEILDPKKFPGISAWKTRFLDHPVIRDSLPPRDKMLEYFHKRSQEYYRRFGSSGK</sequence>
<dbReference type="SFLD" id="SFLDS00019">
    <property type="entry name" value="Glutathione_Transferase_(cytos"/>
    <property type="match status" value="2"/>
</dbReference>
<feature type="domain" description="GST N-terminal" evidence="8">
    <location>
        <begin position="4"/>
        <end position="83"/>
    </location>
</feature>
<dbReference type="AlphaFoldDB" id="A0AAD9WUH7"/>
<dbReference type="InterPro" id="IPR045074">
    <property type="entry name" value="GST_C_Tau"/>
</dbReference>
<dbReference type="GO" id="GO:0005829">
    <property type="term" value="C:cytosol"/>
    <property type="evidence" value="ECO:0007669"/>
    <property type="project" value="UniProtKB-SubCell"/>
</dbReference>
<dbReference type="Gene3D" id="3.40.30.10">
    <property type="entry name" value="Glutaredoxin"/>
    <property type="match status" value="2"/>
</dbReference>
<comment type="similarity">
    <text evidence="6">Belongs to the GST superfamily. Tau family.</text>
</comment>
<keyword evidence="4" id="KW-0216">Detoxification</keyword>
<dbReference type="FunFam" id="3.40.30.10:FF:000014">
    <property type="entry name" value="Tau class glutathione S-transferase"/>
    <property type="match status" value="2"/>
</dbReference>
<dbReference type="InterPro" id="IPR004045">
    <property type="entry name" value="Glutathione_S-Trfase_N"/>
</dbReference>
<dbReference type="Proteomes" id="UP001280121">
    <property type="component" value="Unassembled WGS sequence"/>
</dbReference>
<dbReference type="PANTHER" id="PTHR11260">
    <property type="entry name" value="GLUTATHIONE S-TRANSFERASE, GST, SUPERFAMILY, GST DOMAIN CONTAINING"/>
    <property type="match status" value="1"/>
</dbReference>
<proteinExistence type="inferred from homology"/>
<dbReference type="InterPro" id="IPR036282">
    <property type="entry name" value="Glutathione-S-Trfase_C_sf"/>
</dbReference>
<dbReference type="FunFam" id="1.20.1050.10:FF:000012">
    <property type="entry name" value="Tau class glutathione S-transferase"/>
    <property type="match status" value="2"/>
</dbReference>
<dbReference type="SFLD" id="SFLDG00358">
    <property type="entry name" value="Main_(cytGST)"/>
    <property type="match status" value="2"/>
</dbReference>